<dbReference type="SMART" id="SM00322">
    <property type="entry name" value="KH"/>
    <property type="match status" value="2"/>
</dbReference>
<feature type="compositionally biased region" description="Basic and acidic residues" evidence="3">
    <location>
        <begin position="316"/>
        <end position="348"/>
    </location>
</feature>
<name>A0AA39HNU6_9BILA</name>
<feature type="region of interest" description="Disordered" evidence="3">
    <location>
        <begin position="1"/>
        <end position="52"/>
    </location>
</feature>
<dbReference type="InterPro" id="IPR004088">
    <property type="entry name" value="KH_dom_type_1"/>
</dbReference>
<dbReference type="SUPFAM" id="SSF54791">
    <property type="entry name" value="Eukaryotic type KH-domain (KH-domain type I)"/>
    <property type="match status" value="2"/>
</dbReference>
<organism evidence="5 6">
    <name type="scientific">Steinernema hermaphroditum</name>
    <dbReference type="NCBI Taxonomy" id="289476"/>
    <lineage>
        <taxon>Eukaryota</taxon>
        <taxon>Metazoa</taxon>
        <taxon>Ecdysozoa</taxon>
        <taxon>Nematoda</taxon>
        <taxon>Chromadorea</taxon>
        <taxon>Rhabditida</taxon>
        <taxon>Tylenchina</taxon>
        <taxon>Panagrolaimomorpha</taxon>
        <taxon>Strongyloidoidea</taxon>
        <taxon>Steinernematidae</taxon>
        <taxon>Steinernema</taxon>
    </lineage>
</organism>
<dbReference type="EMBL" id="JAUCMV010000003">
    <property type="protein sequence ID" value="KAK0409313.1"/>
    <property type="molecule type" value="Genomic_DNA"/>
</dbReference>
<evidence type="ECO:0000256" key="2">
    <source>
        <dbReference type="PROSITE-ProRule" id="PRU00117"/>
    </source>
</evidence>
<dbReference type="Pfam" id="PF00013">
    <property type="entry name" value="KH_1"/>
    <property type="match status" value="2"/>
</dbReference>
<accession>A0AA39HNU6</accession>
<evidence type="ECO:0000256" key="3">
    <source>
        <dbReference type="SAM" id="MobiDB-lite"/>
    </source>
</evidence>
<keyword evidence="1" id="KW-0677">Repeat</keyword>
<feature type="region of interest" description="Disordered" evidence="3">
    <location>
        <begin position="223"/>
        <end position="261"/>
    </location>
</feature>
<dbReference type="InterPro" id="IPR036612">
    <property type="entry name" value="KH_dom_type_1_sf"/>
</dbReference>
<dbReference type="GO" id="GO:0003723">
    <property type="term" value="F:RNA binding"/>
    <property type="evidence" value="ECO:0007669"/>
    <property type="project" value="UniProtKB-UniRule"/>
</dbReference>
<sequence>MANGRSASKRSGSPLFAGSEHSRRSGDESEGESKPKRNRESSEGDVKPAKRSRVDLEDSSWMECRILVNVSKAGGIIGFKGQLIRETEEECHAKLAMSSDSKVGYRVLTIKASIQNILDVIERLFATLTEASSSSHGSAMLRILYHDSITAAVIGRGGQTIAKIREDTAAMINISPDGFEGSTDRLISISGRRENCLVAVHDILKTIKGLAIRGSENPFLGQRVERSVSPPRRRAPEPARPVVLLGQRSRSTTSSRLPPGYPPAYYQHPMYQSHPPVDPWRGHPAYGYPYPYPYGQQGYMPRPAPRETYPSPQSYDQDRQSRRTDDYDPEPRAYDRYYSRDQGRRPEEYDPEAGTRAYIGYYSRSRTEDEDSSARQ</sequence>
<reference evidence="5" key="1">
    <citation type="submission" date="2023-06" db="EMBL/GenBank/DDBJ databases">
        <title>Genomic analysis of the entomopathogenic nematode Steinernema hermaphroditum.</title>
        <authorList>
            <person name="Schwarz E.M."/>
            <person name="Heppert J.K."/>
            <person name="Baniya A."/>
            <person name="Schwartz H.T."/>
            <person name="Tan C.-H."/>
            <person name="Antoshechkin I."/>
            <person name="Sternberg P.W."/>
            <person name="Goodrich-Blair H."/>
            <person name="Dillman A.R."/>
        </authorList>
    </citation>
    <scope>NUCLEOTIDE SEQUENCE</scope>
    <source>
        <strain evidence="5">PS9179</strain>
        <tissue evidence="5">Whole animal</tissue>
    </source>
</reference>
<dbReference type="Gene3D" id="3.30.1370.10">
    <property type="entry name" value="K Homology domain, type 1"/>
    <property type="match status" value="2"/>
</dbReference>
<evidence type="ECO:0000259" key="4">
    <source>
        <dbReference type="SMART" id="SM00322"/>
    </source>
</evidence>
<gene>
    <name evidence="5" type="ORF">QR680_004469</name>
</gene>
<comment type="caution">
    <text evidence="5">The sequence shown here is derived from an EMBL/GenBank/DDBJ whole genome shotgun (WGS) entry which is preliminary data.</text>
</comment>
<dbReference type="PROSITE" id="PS50084">
    <property type="entry name" value="KH_TYPE_1"/>
    <property type="match status" value="2"/>
</dbReference>
<protein>
    <recommendedName>
        <fullName evidence="4">K Homology domain-containing protein</fullName>
    </recommendedName>
</protein>
<evidence type="ECO:0000313" key="6">
    <source>
        <dbReference type="Proteomes" id="UP001175271"/>
    </source>
</evidence>
<feature type="domain" description="K Homology" evidence="4">
    <location>
        <begin position="137"/>
        <end position="208"/>
    </location>
</feature>
<evidence type="ECO:0000256" key="1">
    <source>
        <dbReference type="ARBA" id="ARBA00022737"/>
    </source>
</evidence>
<feature type="region of interest" description="Disordered" evidence="3">
    <location>
        <begin position="297"/>
        <end position="376"/>
    </location>
</feature>
<feature type="compositionally biased region" description="Basic and acidic residues" evidence="3">
    <location>
        <begin position="20"/>
        <end position="52"/>
    </location>
</feature>
<feature type="compositionally biased region" description="Low complexity" evidence="3">
    <location>
        <begin position="240"/>
        <end position="256"/>
    </location>
</feature>
<dbReference type="AlphaFoldDB" id="A0AA39HNU6"/>
<proteinExistence type="predicted"/>
<keyword evidence="2" id="KW-0694">RNA-binding</keyword>
<dbReference type="PANTHER" id="PTHR10288">
    <property type="entry name" value="KH DOMAIN CONTAINING RNA BINDING PROTEIN"/>
    <property type="match status" value="1"/>
</dbReference>
<dbReference type="InterPro" id="IPR004087">
    <property type="entry name" value="KH_dom"/>
</dbReference>
<evidence type="ECO:0000313" key="5">
    <source>
        <dbReference type="EMBL" id="KAK0409313.1"/>
    </source>
</evidence>
<keyword evidence="6" id="KW-1185">Reference proteome</keyword>
<feature type="domain" description="K Homology" evidence="4">
    <location>
        <begin position="60"/>
        <end position="129"/>
    </location>
</feature>
<dbReference type="Proteomes" id="UP001175271">
    <property type="component" value="Unassembled WGS sequence"/>
</dbReference>
<feature type="compositionally biased region" description="Polar residues" evidence="3">
    <location>
        <begin position="1"/>
        <end position="11"/>
    </location>
</feature>